<sequence length="103" mass="12015">MRYDSKVRFYSDSKKRYNPKTSKYEGGAELVLETYANVTDLGLTRQKELFDSIKIEQLTVRLIESCPRTWAYLTIDDQPKKYKLSKRLNSLKGTAIIVEELSE</sequence>
<dbReference type="RefSeq" id="WP_021350776.1">
    <property type="nucleotide sequence ID" value="NZ_VYWW01000001.1"/>
</dbReference>
<gene>
    <name evidence="1" type="ORF">F6H94_00235</name>
</gene>
<name>A0A5N1IKL3_LACJE</name>
<comment type="caution">
    <text evidence="1">The sequence shown here is derived from an EMBL/GenBank/DDBJ whole genome shotgun (WGS) entry which is preliminary data.</text>
</comment>
<dbReference type="Proteomes" id="UP000327236">
    <property type="component" value="Unassembled WGS sequence"/>
</dbReference>
<dbReference type="AlphaFoldDB" id="A0A5N1IKL3"/>
<protein>
    <submittedName>
        <fullName evidence="1">Uncharacterized protein</fullName>
    </submittedName>
</protein>
<reference evidence="1 2" key="1">
    <citation type="submission" date="2019-09" db="EMBL/GenBank/DDBJ databases">
        <title>Draft genome sequence assemblies of isolates from the urinary tract.</title>
        <authorList>
            <person name="Mores C.R."/>
            <person name="Putonti C."/>
            <person name="Wolfe A.J."/>
        </authorList>
    </citation>
    <scope>NUCLEOTIDE SEQUENCE [LARGE SCALE GENOMIC DNA]</scope>
    <source>
        <strain evidence="1 2">UMB246</strain>
    </source>
</reference>
<proteinExistence type="predicted"/>
<dbReference type="EMBL" id="VYWW01000001">
    <property type="protein sequence ID" value="KAA9324427.1"/>
    <property type="molecule type" value="Genomic_DNA"/>
</dbReference>
<accession>A0A5N1IKL3</accession>
<dbReference type="OrthoDB" id="2327026at2"/>
<organism evidence="1 2">
    <name type="scientific">Lactobacillus jensenii</name>
    <dbReference type="NCBI Taxonomy" id="109790"/>
    <lineage>
        <taxon>Bacteria</taxon>
        <taxon>Bacillati</taxon>
        <taxon>Bacillota</taxon>
        <taxon>Bacilli</taxon>
        <taxon>Lactobacillales</taxon>
        <taxon>Lactobacillaceae</taxon>
        <taxon>Lactobacillus</taxon>
    </lineage>
</organism>
<evidence type="ECO:0000313" key="1">
    <source>
        <dbReference type="EMBL" id="KAA9324427.1"/>
    </source>
</evidence>
<evidence type="ECO:0000313" key="2">
    <source>
        <dbReference type="Proteomes" id="UP000327236"/>
    </source>
</evidence>